<evidence type="ECO:0000313" key="8">
    <source>
        <dbReference type="Proteomes" id="UP000294508"/>
    </source>
</evidence>
<sequence length="405" mass="44176">MTGFDVRTATTEDYEEFFALFGGAMMFDMQADDLGRQMFEPDRALVAVDSDEIIGTTRALTRDLSVPGAVVPAAHVTAVGVKPTHRRRGVMSELIRRQLREVPEAIAVLWASEPGIYGRFGYGAAAWGTSYEVDLNRVGPPAVRTRPGELSELAVEDAAKQLAPLLRSLQEHRPGVSGRTELGWQRHLRDKPDDRGGKTARRILVHRDETGEVDGYALYRGKMNWDASGPASEVSLQELVAIEPSAYQALWQHLLTMDLAAKLEFGHAAIDEPVQQLVTTPTALNRRVSESLWVRVTDVVRALGERRYAVPVDLVIEVADDLIPANAGRYRLTADGPLAEARCERTEDAADLSLTVTELGAAYLGGRPLAEFAATGRVTEHTPGALATATAAFGWPILPVSIEIF</sequence>
<evidence type="ECO:0000259" key="6">
    <source>
        <dbReference type="PROSITE" id="PS51186"/>
    </source>
</evidence>
<keyword evidence="2 4" id="KW-0808">Transferase</keyword>
<feature type="domain" description="N-acetyltransferase" evidence="6">
    <location>
        <begin position="4"/>
        <end position="147"/>
    </location>
</feature>
<dbReference type="NCBIfam" id="NF002367">
    <property type="entry name" value="PRK01346.1-4"/>
    <property type="match status" value="1"/>
</dbReference>
<dbReference type="SUPFAM" id="SSF55718">
    <property type="entry name" value="SCP-like"/>
    <property type="match status" value="1"/>
</dbReference>
<dbReference type="Gene3D" id="3.40.630.30">
    <property type="match status" value="2"/>
</dbReference>
<comment type="similarity">
    <text evidence="1 4">Belongs to the acetyltransferase Eis family.</text>
</comment>
<feature type="binding site" evidence="4">
    <location>
        <begin position="87"/>
        <end position="92"/>
    </location>
    <ligand>
        <name>acetyl-CoA</name>
        <dbReference type="ChEBI" id="CHEBI:57288"/>
    </ligand>
</feature>
<dbReference type="Gene3D" id="3.30.1050.10">
    <property type="entry name" value="SCP2 sterol-binding domain"/>
    <property type="match status" value="1"/>
</dbReference>
<name>A0A4R2GZK6_9ACTN</name>
<organism evidence="7 8">
    <name type="scientific">Kribbella steppae</name>
    <dbReference type="NCBI Taxonomy" id="2512223"/>
    <lineage>
        <taxon>Bacteria</taxon>
        <taxon>Bacillati</taxon>
        <taxon>Actinomycetota</taxon>
        <taxon>Actinomycetes</taxon>
        <taxon>Propionibacteriales</taxon>
        <taxon>Kribbellaceae</taxon>
        <taxon>Kribbella</taxon>
    </lineage>
</organism>
<evidence type="ECO:0000256" key="5">
    <source>
        <dbReference type="SAM" id="MobiDB-lite"/>
    </source>
</evidence>
<dbReference type="InterPro" id="IPR051554">
    <property type="entry name" value="Acetyltransferase_Eis"/>
</dbReference>
<reference evidence="7 8" key="1">
    <citation type="journal article" date="2015" name="Stand. Genomic Sci.">
        <title>Genomic Encyclopedia of Bacterial and Archaeal Type Strains, Phase III: the genomes of soil and plant-associated and newly described type strains.</title>
        <authorList>
            <person name="Whitman W.B."/>
            <person name="Woyke T."/>
            <person name="Klenk H.P."/>
            <person name="Zhou Y."/>
            <person name="Lilburn T.G."/>
            <person name="Beck B.J."/>
            <person name="De Vos P."/>
            <person name="Vandamme P."/>
            <person name="Eisen J.A."/>
            <person name="Garrity G."/>
            <person name="Hugenholtz P."/>
            <person name="Kyrpides N.C."/>
        </authorList>
    </citation>
    <scope>NUCLEOTIDE SEQUENCE [LARGE SCALE GENOMIC DNA]</scope>
    <source>
        <strain evidence="7 8">VKM Ac-2572</strain>
    </source>
</reference>
<evidence type="ECO:0000256" key="2">
    <source>
        <dbReference type="ARBA" id="ARBA00022679"/>
    </source>
</evidence>
<dbReference type="InterPro" id="IPR016181">
    <property type="entry name" value="Acyl_CoA_acyltransferase"/>
</dbReference>
<evidence type="ECO:0000256" key="1">
    <source>
        <dbReference type="ARBA" id="ARBA00009213"/>
    </source>
</evidence>
<comment type="caution">
    <text evidence="7">The sequence shown here is derived from an EMBL/GenBank/DDBJ whole genome shotgun (WGS) entry which is preliminary data.</text>
</comment>
<dbReference type="SUPFAM" id="SSF55729">
    <property type="entry name" value="Acyl-CoA N-acyltransferases (Nat)"/>
    <property type="match status" value="1"/>
</dbReference>
<dbReference type="InterPro" id="IPR022902">
    <property type="entry name" value="NAcTrfase_Eis"/>
</dbReference>
<dbReference type="InterPro" id="IPR036527">
    <property type="entry name" value="SCP2_sterol-bd_dom_sf"/>
</dbReference>
<evidence type="ECO:0000256" key="3">
    <source>
        <dbReference type="ARBA" id="ARBA00023315"/>
    </source>
</evidence>
<feature type="active site" description="Proton donor" evidence="4">
    <location>
        <position position="117"/>
    </location>
</feature>
<feature type="binding site" evidence="4">
    <location>
        <begin position="112"/>
        <end position="113"/>
    </location>
    <ligand>
        <name>acetyl-CoA</name>
        <dbReference type="ChEBI" id="CHEBI:57288"/>
    </ligand>
</feature>
<dbReference type="PANTHER" id="PTHR37817:SF1">
    <property type="entry name" value="N-ACETYLTRANSFERASE EIS"/>
    <property type="match status" value="1"/>
</dbReference>
<dbReference type="Pfam" id="PF13530">
    <property type="entry name" value="SCP2_2"/>
    <property type="match status" value="1"/>
</dbReference>
<feature type="region of interest" description="Disordered" evidence="5">
    <location>
        <begin position="177"/>
        <end position="199"/>
    </location>
</feature>
<keyword evidence="3 4" id="KW-0012">Acyltransferase</keyword>
<accession>A0A4R2GZK6</accession>
<dbReference type="InterPro" id="IPR041380">
    <property type="entry name" value="Acetyltransf_17"/>
</dbReference>
<evidence type="ECO:0000256" key="4">
    <source>
        <dbReference type="HAMAP-Rule" id="MF_01812"/>
    </source>
</evidence>
<dbReference type="Proteomes" id="UP000294508">
    <property type="component" value="Unassembled WGS sequence"/>
</dbReference>
<dbReference type="AlphaFoldDB" id="A0A4R2GZK6"/>
<dbReference type="InterPro" id="IPR000182">
    <property type="entry name" value="GNAT_dom"/>
</dbReference>
<dbReference type="PANTHER" id="PTHR37817">
    <property type="entry name" value="N-ACETYLTRANSFERASE EIS"/>
    <property type="match status" value="1"/>
</dbReference>
<dbReference type="RefSeq" id="WP_132215058.1">
    <property type="nucleotide sequence ID" value="NZ_SLWN01000019.1"/>
</dbReference>
<dbReference type="InterPro" id="IPR025559">
    <property type="entry name" value="Eis_dom"/>
</dbReference>
<dbReference type="OrthoDB" id="8399956at2"/>
<dbReference type="HAMAP" id="MF_01812">
    <property type="entry name" value="Eis"/>
    <property type="match status" value="1"/>
</dbReference>
<protein>
    <submittedName>
        <fullName evidence="7">Putative acetyltransferase</fullName>
    </submittedName>
</protein>
<feature type="binding site" evidence="4">
    <location>
        <begin position="79"/>
        <end position="81"/>
    </location>
    <ligand>
        <name>acetyl-CoA</name>
        <dbReference type="ChEBI" id="CHEBI:57288"/>
    </ligand>
</feature>
<dbReference type="GO" id="GO:0030649">
    <property type="term" value="P:aminoglycoside antibiotic catabolic process"/>
    <property type="evidence" value="ECO:0007669"/>
    <property type="project" value="TreeGrafter"/>
</dbReference>
<keyword evidence="8" id="KW-1185">Reference proteome</keyword>
<gene>
    <name evidence="7" type="ORF">EV652_11974</name>
</gene>
<dbReference type="PROSITE" id="PS51186">
    <property type="entry name" value="GNAT"/>
    <property type="match status" value="1"/>
</dbReference>
<dbReference type="CDD" id="cd04301">
    <property type="entry name" value="NAT_SF"/>
    <property type="match status" value="1"/>
</dbReference>
<evidence type="ECO:0000313" key="7">
    <source>
        <dbReference type="EMBL" id="TCO16885.1"/>
    </source>
</evidence>
<dbReference type="Pfam" id="PF13527">
    <property type="entry name" value="Acetyltransf_9"/>
    <property type="match status" value="1"/>
</dbReference>
<proteinExistence type="inferred from homology"/>
<comment type="subunit">
    <text evidence="4">Homohexamer; trimer of dimers.</text>
</comment>
<dbReference type="Pfam" id="PF17668">
    <property type="entry name" value="Acetyltransf_17"/>
    <property type="match status" value="1"/>
</dbReference>
<dbReference type="EMBL" id="SLWN01000019">
    <property type="protein sequence ID" value="TCO16885.1"/>
    <property type="molecule type" value="Genomic_DNA"/>
</dbReference>
<feature type="active site" description="Proton acceptor; via carboxylate" evidence="4">
    <location>
        <position position="405"/>
    </location>
</feature>
<dbReference type="GO" id="GO:0034069">
    <property type="term" value="F:aminoglycoside N-acetyltransferase activity"/>
    <property type="evidence" value="ECO:0007669"/>
    <property type="project" value="TreeGrafter"/>
</dbReference>